<reference evidence="2 3" key="1">
    <citation type="submission" date="2021-01" db="EMBL/GenBank/DDBJ databases">
        <title>Azospirillum sp. YIM DDC1 draft genome.</title>
        <authorList>
            <person name="Wang Y.-X."/>
        </authorList>
    </citation>
    <scope>NUCLEOTIDE SEQUENCE [LARGE SCALE GENOMIC DNA]</scope>
    <source>
        <strain evidence="2 3">YIM DDC1</strain>
    </source>
</reference>
<feature type="transmembrane region" description="Helical" evidence="1">
    <location>
        <begin position="111"/>
        <end position="132"/>
    </location>
</feature>
<accession>A0ABS1I2U2</accession>
<feature type="transmembrane region" description="Helical" evidence="1">
    <location>
        <begin position="144"/>
        <end position="164"/>
    </location>
</feature>
<keyword evidence="3" id="KW-1185">Reference proteome</keyword>
<keyword evidence="1" id="KW-1133">Transmembrane helix</keyword>
<dbReference type="Proteomes" id="UP000654452">
    <property type="component" value="Unassembled WGS sequence"/>
</dbReference>
<gene>
    <name evidence="2" type="ORF">JJL56_21400</name>
</gene>
<evidence type="ECO:0000313" key="2">
    <source>
        <dbReference type="EMBL" id="MBK4721416.1"/>
    </source>
</evidence>
<keyword evidence="1" id="KW-0472">Membrane</keyword>
<evidence type="ECO:0000256" key="1">
    <source>
        <dbReference type="SAM" id="Phobius"/>
    </source>
</evidence>
<comment type="caution">
    <text evidence="2">The sequence shown here is derived from an EMBL/GenBank/DDBJ whole genome shotgun (WGS) entry which is preliminary data.</text>
</comment>
<sequence>MAEAPFKTSATGLRLYYPFGMFGRARIVPNEQEENKIKSSAKRSVVFGSIAGLSLTILKPSFPIILIVFFVGLAVQIFANHITARRYPISDERMTWAEAKRISVRKSDRRSLWVFFGLGVVMTALGVFATFAVFAMKGDLWDKITALCGVAFFGAGTLFFLWMIRQAGQRE</sequence>
<protein>
    <submittedName>
        <fullName evidence="2">Uncharacterized protein</fullName>
    </submittedName>
</protein>
<proteinExistence type="predicted"/>
<organism evidence="2 3">
    <name type="scientific">Azospirillum aestuarii</name>
    <dbReference type="NCBI Taxonomy" id="2802052"/>
    <lineage>
        <taxon>Bacteria</taxon>
        <taxon>Pseudomonadati</taxon>
        <taxon>Pseudomonadota</taxon>
        <taxon>Alphaproteobacteria</taxon>
        <taxon>Rhodospirillales</taxon>
        <taxon>Azospirillaceae</taxon>
        <taxon>Azospirillum</taxon>
    </lineage>
</organism>
<dbReference type="RefSeq" id="WP_200486194.1">
    <property type="nucleotide sequence ID" value="NZ_JAEPIV010000014.1"/>
</dbReference>
<keyword evidence="1" id="KW-0812">Transmembrane</keyword>
<evidence type="ECO:0000313" key="3">
    <source>
        <dbReference type="Proteomes" id="UP000654452"/>
    </source>
</evidence>
<dbReference type="EMBL" id="JAEPIV010000014">
    <property type="protein sequence ID" value="MBK4721416.1"/>
    <property type="molecule type" value="Genomic_DNA"/>
</dbReference>
<feature type="transmembrane region" description="Helical" evidence="1">
    <location>
        <begin position="62"/>
        <end position="84"/>
    </location>
</feature>
<name>A0ABS1I2U2_9PROT</name>